<sequence>MGLLIGIGTTRPTPVYDYYYGIEWDTTVFNPKPARIGKMELHQSLPLQSMMRRCVLRDDGTVNYYLDANDSTKRDNSAAANLDGTDGMVMVELPDVYIRFEMEGTKRRCLMSPQALPGFVKWSKDYVSAYEATADRTTSGTIRLVSVVNTTTAFRGGGNTAAEIAHDADGGTSLGKPATNISLTDFRAYARNRGSVSWNCHTYQIQRKLWWLFAVEYASFNSQDTFKAALTAEGYHQGGLGAGVTDLTISKITAMTGGTSACIPCGITNSLGNKTGIVAYTLPAEYGEAKVTSVPSFRGIENPFGHILKWVDGCKCMIQADNAGGLSEFYVCDNAANFTSSGTENYELRGNLPRTEGFIKEMILGEYGEIVPLATGGASTSYFCDYFYTSKPSSGVSERGVLFGGYTSSGTNAGIVCVFTSYEAMKTMAYFGSRLCFIPA</sequence>
<dbReference type="EMBL" id="SNRX01000039">
    <property type="protein sequence ID" value="KAA6300904.1"/>
    <property type="molecule type" value="Genomic_DNA"/>
</dbReference>
<protein>
    <submittedName>
        <fullName evidence="1">Uncharacterized protein</fullName>
    </submittedName>
</protein>
<reference evidence="1 2" key="1">
    <citation type="submission" date="2019-03" db="EMBL/GenBank/DDBJ databases">
        <title>Single cell metagenomics reveals metabolic interactions within the superorganism composed of flagellate Streblomastix strix and complex community of Bacteroidetes bacteria on its surface.</title>
        <authorList>
            <person name="Treitli S.C."/>
            <person name="Kolisko M."/>
            <person name="Husnik F."/>
            <person name="Keeling P."/>
            <person name="Hampl V."/>
        </authorList>
    </citation>
    <scope>NUCLEOTIDE SEQUENCE [LARGE SCALE GENOMIC DNA]</scope>
    <source>
        <strain evidence="1">St1</strain>
    </source>
</reference>
<dbReference type="AlphaFoldDB" id="A0A5M8NY15"/>
<dbReference type="Proteomes" id="UP000324575">
    <property type="component" value="Unassembled WGS sequence"/>
</dbReference>
<proteinExistence type="predicted"/>
<comment type="caution">
    <text evidence="1">The sequence shown here is derived from an EMBL/GenBank/DDBJ whole genome shotgun (WGS) entry which is preliminary data.</text>
</comment>
<evidence type="ECO:0000313" key="2">
    <source>
        <dbReference type="Proteomes" id="UP000324575"/>
    </source>
</evidence>
<evidence type="ECO:0000313" key="1">
    <source>
        <dbReference type="EMBL" id="KAA6300904.1"/>
    </source>
</evidence>
<name>A0A5M8NY15_9BACT</name>
<gene>
    <name evidence="1" type="ORF">EZS26_002930</name>
</gene>
<accession>A0A5M8NY15</accession>
<organism evidence="1 2">
    <name type="scientific">Candidatus Ordinivivax streblomastigis</name>
    <dbReference type="NCBI Taxonomy" id="2540710"/>
    <lineage>
        <taxon>Bacteria</taxon>
        <taxon>Pseudomonadati</taxon>
        <taxon>Bacteroidota</taxon>
        <taxon>Bacteroidia</taxon>
        <taxon>Bacteroidales</taxon>
        <taxon>Candidatus Ordinivivax</taxon>
    </lineage>
</organism>